<evidence type="ECO:0000256" key="1">
    <source>
        <dbReference type="ARBA" id="ARBA00000085"/>
    </source>
</evidence>
<dbReference type="Gene3D" id="3.30.565.10">
    <property type="entry name" value="Histidine kinase-like ATPase, C-terminal domain"/>
    <property type="match status" value="1"/>
</dbReference>
<dbReference type="PANTHER" id="PTHR41523:SF8">
    <property type="entry name" value="ETHYLENE RESPONSE SENSOR PROTEIN"/>
    <property type="match status" value="1"/>
</dbReference>
<protein>
    <recommendedName>
        <fullName evidence="2">histidine kinase</fullName>
        <ecNumber evidence="2">2.7.13.3</ecNumber>
    </recommendedName>
</protein>
<dbReference type="Proteomes" id="UP001596492">
    <property type="component" value="Unassembled WGS sequence"/>
</dbReference>
<feature type="domain" description="Histidine kinase" evidence="8">
    <location>
        <begin position="361"/>
        <end position="561"/>
    </location>
</feature>
<evidence type="ECO:0000256" key="5">
    <source>
        <dbReference type="ARBA" id="ARBA00022741"/>
    </source>
</evidence>
<evidence type="ECO:0000256" key="4">
    <source>
        <dbReference type="ARBA" id="ARBA00022679"/>
    </source>
</evidence>
<dbReference type="InterPro" id="IPR036890">
    <property type="entry name" value="HATPase_C_sf"/>
</dbReference>
<accession>A0ABW2IP16</accession>
<dbReference type="GO" id="GO:0004673">
    <property type="term" value="F:protein histidine kinase activity"/>
    <property type="evidence" value="ECO:0007669"/>
    <property type="project" value="UniProtKB-EC"/>
</dbReference>
<dbReference type="EMBL" id="JBHTBR010000005">
    <property type="protein sequence ID" value="MFC7292682.1"/>
    <property type="molecule type" value="Genomic_DNA"/>
</dbReference>
<evidence type="ECO:0000256" key="7">
    <source>
        <dbReference type="ARBA" id="ARBA00022840"/>
    </source>
</evidence>
<keyword evidence="3" id="KW-0597">Phosphoprotein</keyword>
<dbReference type="Gene3D" id="3.30.450.20">
    <property type="entry name" value="PAS domain"/>
    <property type="match status" value="2"/>
</dbReference>
<evidence type="ECO:0000313" key="10">
    <source>
        <dbReference type="Proteomes" id="UP001596492"/>
    </source>
</evidence>
<comment type="caution">
    <text evidence="9">The sequence shown here is derived from an EMBL/GenBank/DDBJ whole genome shotgun (WGS) entry which is preliminary data.</text>
</comment>
<reference evidence="10" key="1">
    <citation type="journal article" date="2019" name="Int. J. Syst. Evol. Microbiol.">
        <title>The Global Catalogue of Microorganisms (GCM) 10K type strain sequencing project: providing services to taxonomists for standard genome sequencing and annotation.</title>
        <authorList>
            <consortium name="The Broad Institute Genomics Platform"/>
            <consortium name="The Broad Institute Genome Sequencing Center for Infectious Disease"/>
            <person name="Wu L."/>
            <person name="Ma J."/>
        </authorList>
    </citation>
    <scope>NUCLEOTIDE SEQUENCE [LARGE SCALE GENOMIC DNA]</scope>
    <source>
        <strain evidence="10">CCUG 51308</strain>
    </source>
</reference>
<proteinExistence type="predicted"/>
<dbReference type="Pfam" id="PF07568">
    <property type="entry name" value="HisKA_2"/>
    <property type="match status" value="1"/>
</dbReference>
<keyword evidence="7" id="KW-0067">ATP-binding</keyword>
<evidence type="ECO:0000256" key="6">
    <source>
        <dbReference type="ARBA" id="ARBA00022777"/>
    </source>
</evidence>
<dbReference type="Pfam" id="PF02518">
    <property type="entry name" value="HATPase_c"/>
    <property type="match status" value="1"/>
</dbReference>
<keyword evidence="6 9" id="KW-0418">Kinase</keyword>
<dbReference type="SUPFAM" id="SSF55874">
    <property type="entry name" value="ATPase domain of HSP90 chaperone/DNA topoisomerase II/histidine kinase"/>
    <property type="match status" value="1"/>
</dbReference>
<dbReference type="InterPro" id="IPR011495">
    <property type="entry name" value="Sig_transdc_His_kin_sub2_dim/P"/>
</dbReference>
<evidence type="ECO:0000259" key="8">
    <source>
        <dbReference type="PROSITE" id="PS50109"/>
    </source>
</evidence>
<comment type="catalytic activity">
    <reaction evidence="1">
        <text>ATP + protein L-histidine = ADP + protein N-phospho-L-histidine.</text>
        <dbReference type="EC" id="2.7.13.3"/>
    </reaction>
</comment>
<name>A0ABW2IP16_9PROT</name>
<dbReference type="PANTHER" id="PTHR41523">
    <property type="entry name" value="TWO-COMPONENT SYSTEM SENSOR PROTEIN"/>
    <property type="match status" value="1"/>
</dbReference>
<dbReference type="InterPro" id="IPR005467">
    <property type="entry name" value="His_kinase_dom"/>
</dbReference>
<dbReference type="PROSITE" id="PS50109">
    <property type="entry name" value="HIS_KIN"/>
    <property type="match status" value="1"/>
</dbReference>
<keyword evidence="10" id="KW-1185">Reference proteome</keyword>
<organism evidence="9 10">
    <name type="scientific">Hirschia litorea</name>
    <dbReference type="NCBI Taxonomy" id="1199156"/>
    <lineage>
        <taxon>Bacteria</taxon>
        <taxon>Pseudomonadati</taxon>
        <taxon>Pseudomonadota</taxon>
        <taxon>Alphaproteobacteria</taxon>
        <taxon>Hyphomonadales</taxon>
        <taxon>Hyphomonadaceae</taxon>
        <taxon>Hirschia</taxon>
    </lineage>
</organism>
<gene>
    <name evidence="9" type="ORF">ACFQS8_13705</name>
</gene>
<dbReference type="InterPro" id="IPR003594">
    <property type="entry name" value="HATPase_dom"/>
</dbReference>
<dbReference type="EC" id="2.7.13.3" evidence="2"/>
<keyword evidence="5" id="KW-0547">Nucleotide-binding</keyword>
<sequence>MKQFFFGGSLRRRLVFIIAAALTPILLIAGVQAYIDAQDSMKERRLALLQIADRAIDDVEQSLSTAEILLEVFSAQIAAGRCTDVEGWLKEKVPALSTVVFFDADGISQCASQGEAGFPIVDMEWNERLKAGEKIIRTDAFYGKGLKEWMFAILARLEVNGDYKGAASFGMRADKLSEIINPASLPDDVAIALSDDNDRLFGKLPFSKIEHKWIEDAREADGGFLIVEDSREGDAHDVVINRIGTTGVYAIVTRPSPGLLDEITLRPAKVVGLPLLTFSIALFVAWLAIDNLVLKWLARLSRLASAYGKGDYTIHPGRVFKNAPEEILKFAKNLDRMSDNINIRDKELVAAIAVKDAAVKEIHHRVKNNLQIVTSFLNLQSRRLKNTEGKNALAAARHRINALAVVHQTLYQHERLEIVHMRPFLEGLIQHLSGAMGMEDLDIEIITDIDDLHRASDDAIPLALFIVEVITNSVKYAFDDQGGKIALSMKQVDQVIELTIRDDGVGSSYEEPEDDADILSNGTGLGSQLMNAFARQLKGTLEVIDTSTSGYTVKLLIPHTDDDQPESAPTQ</sequence>
<evidence type="ECO:0000256" key="3">
    <source>
        <dbReference type="ARBA" id="ARBA00022553"/>
    </source>
</evidence>
<evidence type="ECO:0000313" key="9">
    <source>
        <dbReference type="EMBL" id="MFC7292682.1"/>
    </source>
</evidence>
<dbReference type="RefSeq" id="WP_382168311.1">
    <property type="nucleotide sequence ID" value="NZ_JBHTBR010000005.1"/>
</dbReference>
<dbReference type="SMART" id="SM00387">
    <property type="entry name" value="HATPase_c"/>
    <property type="match status" value="1"/>
</dbReference>
<evidence type="ECO:0000256" key="2">
    <source>
        <dbReference type="ARBA" id="ARBA00012438"/>
    </source>
</evidence>
<keyword evidence="4 9" id="KW-0808">Transferase</keyword>